<accession>A0ABV2P5D9</accession>
<keyword evidence="4" id="KW-1185">Reference proteome</keyword>
<dbReference type="InterPro" id="IPR001387">
    <property type="entry name" value="Cro/C1-type_HTH"/>
</dbReference>
<evidence type="ECO:0000256" key="1">
    <source>
        <dbReference type="SAM" id="MobiDB-lite"/>
    </source>
</evidence>
<feature type="domain" description="HTH cro/C1-type" evidence="2">
    <location>
        <begin position="70"/>
        <end position="124"/>
    </location>
</feature>
<dbReference type="EMBL" id="JBEPSN010000004">
    <property type="protein sequence ID" value="MET4539991.1"/>
    <property type="molecule type" value="Genomic_DNA"/>
</dbReference>
<reference evidence="3 4" key="1">
    <citation type="submission" date="2024-06" db="EMBL/GenBank/DDBJ databases">
        <title>Sorghum-associated microbial communities from plants grown in Nebraska, USA.</title>
        <authorList>
            <person name="Schachtman D."/>
        </authorList>
    </citation>
    <scope>NUCLEOTIDE SEQUENCE [LARGE SCALE GENOMIC DNA]</scope>
    <source>
        <strain evidence="3 4">3552</strain>
    </source>
</reference>
<feature type="compositionally biased region" description="Basic and acidic residues" evidence="1">
    <location>
        <begin position="142"/>
        <end position="151"/>
    </location>
</feature>
<protein>
    <submittedName>
        <fullName evidence="3">Transcriptional regulator with XRE-family HTH domain</fullName>
    </submittedName>
</protein>
<dbReference type="InterPro" id="IPR010982">
    <property type="entry name" value="Lambda_DNA-bd_dom_sf"/>
</dbReference>
<evidence type="ECO:0000259" key="2">
    <source>
        <dbReference type="PROSITE" id="PS50943"/>
    </source>
</evidence>
<comment type="caution">
    <text evidence="3">The sequence shown here is derived from an EMBL/GenBank/DDBJ whole genome shotgun (WGS) entry which is preliminary data.</text>
</comment>
<sequence>MQALTPNVTASIPSNLPISTGRLPRPVVVGQMNHLPCRLEPDSIWLPNVAYGKIGSVDELEALQTIGRLIKEERLAQGLSQVQLAKQAGTAIKTVRTLESGTRRTQEINQRKLEHALGWRAGSVSEVLKGKSTFAPGMITPDDMRSGDEPRQGPPRIAVPAAPIARASHLSDEELLAELTYRMMHRNRG</sequence>
<evidence type="ECO:0000313" key="3">
    <source>
        <dbReference type="EMBL" id="MET4539991.1"/>
    </source>
</evidence>
<dbReference type="Gene3D" id="1.10.260.40">
    <property type="entry name" value="lambda repressor-like DNA-binding domains"/>
    <property type="match status" value="1"/>
</dbReference>
<dbReference type="PROSITE" id="PS50943">
    <property type="entry name" value="HTH_CROC1"/>
    <property type="match status" value="1"/>
</dbReference>
<gene>
    <name evidence="3" type="ORF">ABIE37_001772</name>
</gene>
<dbReference type="SMART" id="SM00530">
    <property type="entry name" value="HTH_XRE"/>
    <property type="match status" value="1"/>
</dbReference>
<dbReference type="Pfam" id="PF01381">
    <property type="entry name" value="HTH_3"/>
    <property type="match status" value="1"/>
</dbReference>
<organism evidence="3 4">
    <name type="scientific">Arthrobacter bambusae</name>
    <dbReference type="NCBI Taxonomy" id="1338426"/>
    <lineage>
        <taxon>Bacteria</taxon>
        <taxon>Bacillati</taxon>
        <taxon>Actinomycetota</taxon>
        <taxon>Actinomycetes</taxon>
        <taxon>Micrococcales</taxon>
        <taxon>Micrococcaceae</taxon>
        <taxon>Arthrobacter</taxon>
    </lineage>
</organism>
<name>A0ABV2P5D9_9MICC</name>
<dbReference type="CDD" id="cd00093">
    <property type="entry name" value="HTH_XRE"/>
    <property type="match status" value="1"/>
</dbReference>
<evidence type="ECO:0000313" key="4">
    <source>
        <dbReference type="Proteomes" id="UP001549307"/>
    </source>
</evidence>
<dbReference type="Proteomes" id="UP001549307">
    <property type="component" value="Unassembled WGS sequence"/>
</dbReference>
<proteinExistence type="predicted"/>
<dbReference type="SUPFAM" id="SSF47413">
    <property type="entry name" value="lambda repressor-like DNA-binding domains"/>
    <property type="match status" value="1"/>
</dbReference>
<feature type="region of interest" description="Disordered" evidence="1">
    <location>
        <begin position="133"/>
        <end position="155"/>
    </location>
</feature>